<organism evidence="2 3">
    <name type="scientific">Vitrella brassicaformis (strain CCMP3155)</name>
    <dbReference type="NCBI Taxonomy" id="1169540"/>
    <lineage>
        <taxon>Eukaryota</taxon>
        <taxon>Sar</taxon>
        <taxon>Alveolata</taxon>
        <taxon>Colpodellida</taxon>
        <taxon>Vitrellaceae</taxon>
        <taxon>Vitrella</taxon>
    </lineage>
</organism>
<dbReference type="AlphaFoldDB" id="A0A0G4EDP2"/>
<dbReference type="GO" id="GO:0030041">
    <property type="term" value="P:actin filament polymerization"/>
    <property type="evidence" value="ECO:0007669"/>
    <property type="project" value="TreeGrafter"/>
</dbReference>
<keyword evidence="3" id="KW-1185">Reference proteome</keyword>
<feature type="region of interest" description="Disordered" evidence="1">
    <location>
        <begin position="1"/>
        <end position="38"/>
    </location>
</feature>
<feature type="region of interest" description="Disordered" evidence="1">
    <location>
        <begin position="740"/>
        <end position="760"/>
    </location>
</feature>
<dbReference type="EMBL" id="CDMY01000193">
    <property type="protein sequence ID" value="CEL93845.1"/>
    <property type="molecule type" value="Genomic_DNA"/>
</dbReference>
<evidence type="ECO:0000256" key="1">
    <source>
        <dbReference type="SAM" id="MobiDB-lite"/>
    </source>
</evidence>
<dbReference type="Proteomes" id="UP000041254">
    <property type="component" value="Unassembled WGS sequence"/>
</dbReference>
<protein>
    <submittedName>
        <fullName evidence="2">Uncharacterized protein</fullName>
    </submittedName>
</protein>
<name>A0A0G4EDP2_VITBC</name>
<dbReference type="PANTHER" id="PTHR45691">
    <property type="entry name" value="PROTEIN DIAPHANOUS"/>
    <property type="match status" value="1"/>
</dbReference>
<feature type="compositionally biased region" description="Basic residues" evidence="1">
    <location>
        <begin position="480"/>
        <end position="491"/>
    </location>
</feature>
<feature type="compositionally biased region" description="Pro residues" evidence="1">
    <location>
        <begin position="316"/>
        <end position="332"/>
    </location>
</feature>
<feature type="region of interest" description="Disordered" evidence="1">
    <location>
        <begin position="272"/>
        <end position="349"/>
    </location>
</feature>
<evidence type="ECO:0000313" key="3">
    <source>
        <dbReference type="Proteomes" id="UP000041254"/>
    </source>
</evidence>
<dbReference type="PANTHER" id="PTHR45691:SF6">
    <property type="entry name" value="PROTEIN DIAPHANOUS"/>
    <property type="match status" value="1"/>
</dbReference>
<dbReference type="InterPro" id="IPR051412">
    <property type="entry name" value="Formin_Homology_Diaphanous_sf"/>
</dbReference>
<feature type="compositionally biased region" description="Pro residues" evidence="1">
    <location>
        <begin position="747"/>
        <end position="760"/>
    </location>
</feature>
<feature type="region of interest" description="Disordered" evidence="1">
    <location>
        <begin position="424"/>
        <end position="534"/>
    </location>
</feature>
<reference evidence="2 3" key="1">
    <citation type="submission" date="2014-11" db="EMBL/GenBank/DDBJ databases">
        <authorList>
            <person name="Zhu J."/>
            <person name="Qi W."/>
            <person name="Song R."/>
        </authorList>
    </citation>
    <scope>NUCLEOTIDE SEQUENCE [LARGE SCALE GENOMIC DNA]</scope>
</reference>
<accession>A0A0G4EDP2</accession>
<feature type="compositionally biased region" description="Acidic residues" evidence="1">
    <location>
        <begin position="24"/>
        <end position="33"/>
    </location>
</feature>
<feature type="compositionally biased region" description="Low complexity" evidence="1">
    <location>
        <begin position="1"/>
        <end position="19"/>
    </location>
</feature>
<proteinExistence type="predicted"/>
<sequence length="774" mass="82396">MDSSYPPLSLPLSGSSGSPFDEVPLTDDGDGSDLEASAADVQPIPMGGAKVMAVRKVDLRYPGDLSQLKRVQDEQPEFNLFTWKLERQVLPSEAEGGPGEGVTVREFKCCTHEGCDVRLCLIASPNLIQLEITGEHEYSIHTASQGFRTALDRALQTDLSTNGTAFLLLLSRAEEARLRTAVKTLGFQLGAVASHVGNITPYAAFCQIFRLALKDSEVSKMWQAHGLPYPFPNQPPQVPLPEAFPQLMNLKGLVDGMGQLMGAMPDPMMAAAAFPAPPLPSFDQEECDSDGEGSKGGGVKGQRRSRRIADADRELPPPPLFQPLDSLPPPPVSKNGLSSPPPPPQSMDLLRLTQQMDGGLAEGLKAVSILQGHLGRGGADTSPSELAAAFHLPPMDPMGMAMGMGMDMAVGMGIAASLKAKKRRRKVANDDMPFLQRLPTPAPPLSSLLRSQSRPPPPPLPQPPQHDDDSAAPESPCKSSSKRRRAKRPRTRNRDSGGDSPVSPGYQPSGMGPLADMAAPPATPPASKGARPREIDRRKTIVPLLPPPPPTAASPHFPLTRGRTTPALPYPSPFASPPLIGLSVGHPPAEAIDFTDALLRRKSLPADQLPSLASSLRADGTRPSEAETAHILASMGRGVMLPMPPHLQLLARAETLLDERRIKGLIERVKAGVDQGADVSTNAVFGRMRDPQLWKAVKHVAEKSAMSPLCEEHFDTNLSAFIRDIIATIASSTSASASATSTAAVQPPGPLGVPHPPPLPIPRMPAILAASKKR</sequence>
<dbReference type="VEuPathDB" id="CryptoDB:Vbra_20256"/>
<gene>
    <name evidence="2" type="ORF">Vbra_20256</name>
</gene>
<dbReference type="InParanoid" id="A0A0G4EDP2"/>
<feature type="compositionally biased region" description="Pro residues" evidence="1">
    <location>
        <begin position="454"/>
        <end position="464"/>
    </location>
</feature>
<dbReference type="GO" id="GO:0005884">
    <property type="term" value="C:actin filament"/>
    <property type="evidence" value="ECO:0007669"/>
    <property type="project" value="TreeGrafter"/>
</dbReference>
<evidence type="ECO:0000313" key="2">
    <source>
        <dbReference type="EMBL" id="CEL93845.1"/>
    </source>
</evidence>